<proteinExistence type="predicted"/>
<name>A0A6G9HW46_KLEPN</name>
<keyword evidence="1" id="KW-0614">Plasmid</keyword>
<accession>A0A6G9HW46</accession>
<evidence type="ECO:0000313" key="1">
    <source>
        <dbReference type="EMBL" id="QIQ15273.1"/>
    </source>
</evidence>
<dbReference type="EMBL" id="MK347233">
    <property type="protein sequence ID" value="QIQ15273.1"/>
    <property type="molecule type" value="Genomic_DNA"/>
</dbReference>
<dbReference type="AlphaFoldDB" id="A0A6G9HW46"/>
<organism evidence="1">
    <name type="scientific">Klebsiella pneumoniae</name>
    <dbReference type="NCBI Taxonomy" id="573"/>
    <lineage>
        <taxon>Bacteria</taxon>
        <taxon>Pseudomonadati</taxon>
        <taxon>Pseudomonadota</taxon>
        <taxon>Gammaproteobacteria</taxon>
        <taxon>Enterobacterales</taxon>
        <taxon>Enterobacteriaceae</taxon>
        <taxon>Klebsiella/Raoultella group</taxon>
        <taxon>Klebsiella</taxon>
        <taxon>Klebsiella pneumoniae complex</taxon>
    </lineage>
</organism>
<reference evidence="1" key="1">
    <citation type="submission" date="2018-12" db="EMBL/GenBank/DDBJ databases">
        <authorList>
            <person name="Liu L."/>
        </authorList>
    </citation>
    <scope>NUCLEOTIDE SEQUENCE</scope>
    <source>
        <strain evidence="1">K214</strain>
        <plasmid evidence="1">pK214_rmpA2</plasmid>
    </source>
</reference>
<geneLocation type="plasmid" evidence="1">
    <name>pK214_rmpA2</name>
</geneLocation>
<dbReference type="RefSeq" id="WP_228721207.1">
    <property type="nucleotide sequence ID" value="NZ_MK347233.1"/>
</dbReference>
<protein>
    <submittedName>
        <fullName evidence="1">Uncharacterized protein</fullName>
    </submittedName>
</protein>
<sequence>MATIRTHSHPHFVVVFVANRRADGQPVVSMSRSVTRDRPVARHYLLRE</sequence>